<dbReference type="EMBL" id="CP025003">
    <property type="protein sequence ID" value="ATZ93535.1"/>
    <property type="molecule type" value="Genomic_DNA"/>
</dbReference>
<dbReference type="Proteomes" id="UP000231901">
    <property type="component" value="Chromosome"/>
</dbReference>
<reference evidence="7" key="1">
    <citation type="journal article" date="2018" name="Genome Announc.">
        <title>Complete genome sequence of a Dickeya fangzhongdai type strain causing bleeding canker of pear tree trunks.</title>
        <authorList>
            <person name="Zhao Y."/>
            <person name="Tian Y."/>
            <person name="Li X."/>
            <person name="Hu B."/>
        </authorList>
    </citation>
    <scope>NUCLEOTIDE SEQUENCE [LARGE SCALE GENOMIC DNA]</scope>
    <source>
        <strain evidence="7">DSM 101947</strain>
    </source>
</reference>
<dbReference type="GeneID" id="66563856"/>
<dbReference type="PANTHER" id="PTHR38764">
    <property type="entry name" value="ACYL CARRIER PROTEIN PHOSPHODIESTERASE"/>
    <property type="match status" value="1"/>
</dbReference>
<keyword evidence="1" id="KW-0444">Lipid biosynthesis</keyword>
<proteinExistence type="predicted"/>
<evidence type="ECO:0000256" key="3">
    <source>
        <dbReference type="ARBA" id="ARBA00022832"/>
    </source>
</evidence>
<gene>
    <name evidence="6" type="ORF">CVE23_05820</name>
</gene>
<dbReference type="AlphaFoldDB" id="A0A2K8QKE3"/>
<name>A0A2K8QKE3_9GAMM</name>
<dbReference type="OrthoDB" id="8442777at2"/>
<keyword evidence="7" id="KW-1185">Reference proteome</keyword>
<dbReference type="Pfam" id="PF04336">
    <property type="entry name" value="ACP_PD"/>
    <property type="match status" value="1"/>
</dbReference>
<evidence type="ECO:0000313" key="7">
    <source>
        <dbReference type="Proteomes" id="UP000231901"/>
    </source>
</evidence>
<dbReference type="PANTHER" id="PTHR38764:SF1">
    <property type="entry name" value="ACYL CARRIER PROTEIN PHOSPHODIESTERASE"/>
    <property type="match status" value="1"/>
</dbReference>
<dbReference type="PIRSF" id="PIRSF011489">
    <property type="entry name" value="DUF479"/>
    <property type="match status" value="1"/>
</dbReference>
<evidence type="ECO:0000313" key="6">
    <source>
        <dbReference type="EMBL" id="ATZ93535.1"/>
    </source>
</evidence>
<dbReference type="EC" id="3.1.4.14" evidence="6"/>
<protein>
    <submittedName>
        <fullName evidence="6">DUF479 domain-containing protein</fullName>
        <ecNumber evidence="6">3.1.4.14</ecNumber>
    </submittedName>
</protein>
<dbReference type="GO" id="GO:0006633">
    <property type="term" value="P:fatty acid biosynthetic process"/>
    <property type="evidence" value="ECO:0007669"/>
    <property type="project" value="UniProtKB-KW"/>
</dbReference>
<dbReference type="RefSeq" id="WP_049854117.1">
    <property type="nucleotide sequence ID" value="NZ_BMJF01000009.1"/>
</dbReference>
<dbReference type="KEGG" id="dfn:CVE23_05820"/>
<evidence type="ECO:0000256" key="5">
    <source>
        <dbReference type="ARBA" id="ARBA00023160"/>
    </source>
</evidence>
<evidence type="ECO:0000256" key="1">
    <source>
        <dbReference type="ARBA" id="ARBA00022516"/>
    </source>
</evidence>
<keyword evidence="4" id="KW-0443">Lipid metabolism</keyword>
<evidence type="ECO:0000256" key="4">
    <source>
        <dbReference type="ARBA" id="ARBA00023098"/>
    </source>
</evidence>
<accession>A0A2K8QKE3</accession>
<dbReference type="GO" id="GO:0008770">
    <property type="term" value="F:[acyl-carrier-protein] phosphodiesterase activity"/>
    <property type="evidence" value="ECO:0007669"/>
    <property type="project" value="UniProtKB-EC"/>
</dbReference>
<keyword evidence="2 6" id="KW-0378">Hydrolase</keyword>
<organism evidence="6 7">
    <name type="scientific">Dickeya fangzhongdai</name>
    <dbReference type="NCBI Taxonomy" id="1778540"/>
    <lineage>
        <taxon>Bacteria</taxon>
        <taxon>Pseudomonadati</taxon>
        <taxon>Pseudomonadota</taxon>
        <taxon>Gammaproteobacteria</taxon>
        <taxon>Enterobacterales</taxon>
        <taxon>Pectobacteriaceae</taxon>
        <taxon>Dickeya</taxon>
    </lineage>
</organism>
<evidence type="ECO:0000256" key="2">
    <source>
        <dbReference type="ARBA" id="ARBA00022801"/>
    </source>
</evidence>
<keyword evidence="5" id="KW-0275">Fatty acid biosynthesis</keyword>
<sequence>MNFLAHLHLATLAQSSLTGNLMADFVRGNPDSLYPPEIVAGIRLHRRVDVLTDSLPEVRTACRHFSADYRRVAPIALDVLWDHFLARNWPKLEPAIPLTRFVADAEQQIAPHLADSPERFRNLNHYLWPERWLERYAELPFIADVLHRMSVRRPKLAALSGSFSDIEHHYHQFETLFWQFYPRMMHLAKTGQLDGPADAAR</sequence>
<keyword evidence="3" id="KW-0276">Fatty acid metabolism</keyword>
<dbReference type="InterPro" id="IPR007431">
    <property type="entry name" value="ACP_PD"/>
</dbReference>